<dbReference type="CDD" id="cd03789">
    <property type="entry name" value="GT9_LPS_heptosyltransferase"/>
    <property type="match status" value="1"/>
</dbReference>
<dbReference type="GO" id="GO:0008713">
    <property type="term" value="F:ADP-heptose-lipopolysaccharide heptosyltransferase activity"/>
    <property type="evidence" value="ECO:0007669"/>
    <property type="project" value="UniProtKB-EC"/>
</dbReference>
<keyword evidence="1" id="KW-0328">Glycosyltransferase</keyword>
<dbReference type="NCBIfam" id="TIGR02195">
    <property type="entry name" value="heptsyl_trn_II"/>
    <property type="match status" value="1"/>
</dbReference>
<reference evidence="6 7" key="1">
    <citation type="submission" date="2019-02" db="EMBL/GenBank/DDBJ databases">
        <title>Deep-cultivation of Planctomycetes and their phenomic and genomic characterization uncovers novel biology.</title>
        <authorList>
            <person name="Wiegand S."/>
            <person name="Jogler M."/>
            <person name="Boedeker C."/>
            <person name="Pinto D."/>
            <person name="Vollmers J."/>
            <person name="Rivas-Marin E."/>
            <person name="Kohn T."/>
            <person name="Peeters S.H."/>
            <person name="Heuer A."/>
            <person name="Rast P."/>
            <person name="Oberbeckmann S."/>
            <person name="Bunk B."/>
            <person name="Jeske O."/>
            <person name="Meyerdierks A."/>
            <person name="Storesund J.E."/>
            <person name="Kallscheuer N."/>
            <person name="Luecker S."/>
            <person name="Lage O.M."/>
            <person name="Pohl T."/>
            <person name="Merkel B.J."/>
            <person name="Hornburger P."/>
            <person name="Mueller R.-W."/>
            <person name="Bruemmer F."/>
            <person name="Labrenz M."/>
            <person name="Spormann A.M."/>
            <person name="Op den Camp H."/>
            <person name="Overmann J."/>
            <person name="Amann R."/>
            <person name="Jetten M.S.M."/>
            <person name="Mascher T."/>
            <person name="Medema M.H."/>
            <person name="Devos D.P."/>
            <person name="Kaster A.-K."/>
            <person name="Ovreas L."/>
            <person name="Rohde M."/>
            <person name="Galperin M.Y."/>
            <person name="Jogler C."/>
        </authorList>
    </citation>
    <scope>NUCLEOTIDE SEQUENCE [LARGE SCALE GENOMIC DNA]</scope>
    <source>
        <strain evidence="6 7">ElP</strain>
    </source>
</reference>
<name>A0A518H555_9BACT</name>
<dbReference type="Proteomes" id="UP000317835">
    <property type="component" value="Chromosome"/>
</dbReference>
<dbReference type="EMBL" id="CP036426">
    <property type="protein sequence ID" value="QDV35975.1"/>
    <property type="molecule type" value="Genomic_DNA"/>
</dbReference>
<dbReference type="InterPro" id="IPR051199">
    <property type="entry name" value="LPS_LOS_Heptosyltrfase"/>
</dbReference>
<sequence>MRIVVFCPNLVGDTVMATPTLRALRRGFPDARIVGLLKPNVSPTLDGAPWLDDRILFHPKAPLREQRMAAVVARLREERFDLAVLLPNSIRSALMARLGGVGRRVGYARGGRGVLLTDRLSPPRDARGRFEPVPIVSYYLGLARRLGCPVDSLRCELFTTEADEQAADLAWLRLGLLGDRPVVCLNTGGAFGPAKNWPEGHFAALARRLVAELGVKVLVVCGPSERESARQIVALAALDDVVSLADEPVGIGLSKASVRRSALLVTTDSGPRHFAAGFGVPVVSLFGPTHIAWTRTYHPGAVHLQQPVPCGPCQKGTCPLGHHRCMTELSPDAVFEASRRLLGRPRHQAA</sequence>
<dbReference type="Gene3D" id="3.40.50.2000">
    <property type="entry name" value="Glycogen Phosphorylase B"/>
    <property type="match status" value="2"/>
</dbReference>
<comment type="similarity">
    <text evidence="3">Belongs to the glycosyltransferase 9 family.</text>
</comment>
<evidence type="ECO:0000256" key="4">
    <source>
        <dbReference type="ARBA" id="ARBA00044042"/>
    </source>
</evidence>
<evidence type="ECO:0000313" key="6">
    <source>
        <dbReference type="EMBL" id="QDV35975.1"/>
    </source>
</evidence>
<evidence type="ECO:0000313" key="7">
    <source>
        <dbReference type="Proteomes" id="UP000317835"/>
    </source>
</evidence>
<comment type="catalytic activity">
    <reaction evidence="5">
        <text>an L-alpha-D-Hep-(1-&gt;5)-[alpha-Kdo-(2-&gt;4)]-alpha-Kdo-(2-&gt;6)-lipid A + ADP-L-glycero-beta-D-manno-heptose = an L-alpha-D-Hep-(1-&gt;3)-L-alpha-D-Hep-(1-&gt;5)-[alpha-Kdo-(2-&gt;4)]-alpha-Kdo-(2-&gt;6)-lipid A + ADP + H(+)</text>
        <dbReference type="Rhea" id="RHEA:74071"/>
        <dbReference type="ChEBI" id="CHEBI:15378"/>
        <dbReference type="ChEBI" id="CHEBI:61506"/>
        <dbReference type="ChEBI" id="CHEBI:193068"/>
        <dbReference type="ChEBI" id="CHEBI:193069"/>
        <dbReference type="ChEBI" id="CHEBI:456216"/>
        <dbReference type="EC" id="2.4.99.24"/>
    </reaction>
</comment>
<evidence type="ECO:0000256" key="1">
    <source>
        <dbReference type="ARBA" id="ARBA00022676"/>
    </source>
</evidence>
<gene>
    <name evidence="6" type="primary">rfaF_1</name>
    <name evidence="6" type="ORF">ElP_38850</name>
</gene>
<keyword evidence="2 6" id="KW-0808">Transferase</keyword>
<evidence type="ECO:0000256" key="2">
    <source>
        <dbReference type="ARBA" id="ARBA00022679"/>
    </source>
</evidence>
<dbReference type="GO" id="GO:0009244">
    <property type="term" value="P:lipopolysaccharide core region biosynthetic process"/>
    <property type="evidence" value="ECO:0007669"/>
    <property type="project" value="TreeGrafter"/>
</dbReference>
<dbReference type="InterPro" id="IPR002201">
    <property type="entry name" value="Glyco_trans_9"/>
</dbReference>
<dbReference type="RefSeq" id="WP_145271938.1">
    <property type="nucleotide sequence ID" value="NZ_CP036426.1"/>
</dbReference>
<protein>
    <recommendedName>
        <fullName evidence="4">lipopolysaccharide heptosyltransferase II</fullName>
        <ecNumber evidence="4">2.4.99.24</ecNumber>
    </recommendedName>
</protein>
<accession>A0A518H555</accession>
<dbReference type="OrthoDB" id="9768048at2"/>
<dbReference type="Pfam" id="PF01075">
    <property type="entry name" value="Glyco_transf_9"/>
    <property type="match status" value="1"/>
</dbReference>
<dbReference type="AlphaFoldDB" id="A0A518H555"/>
<dbReference type="KEGG" id="tpla:ElP_38850"/>
<dbReference type="PANTHER" id="PTHR30160">
    <property type="entry name" value="TETRAACYLDISACCHARIDE 4'-KINASE-RELATED"/>
    <property type="match status" value="1"/>
</dbReference>
<evidence type="ECO:0000256" key="3">
    <source>
        <dbReference type="ARBA" id="ARBA00043995"/>
    </source>
</evidence>
<dbReference type="GO" id="GO:0005829">
    <property type="term" value="C:cytosol"/>
    <property type="evidence" value="ECO:0007669"/>
    <property type="project" value="TreeGrafter"/>
</dbReference>
<dbReference type="EC" id="2.4.99.24" evidence="4"/>
<dbReference type="SUPFAM" id="SSF53756">
    <property type="entry name" value="UDP-Glycosyltransferase/glycogen phosphorylase"/>
    <property type="match status" value="1"/>
</dbReference>
<proteinExistence type="inferred from homology"/>
<dbReference type="InterPro" id="IPR011910">
    <property type="entry name" value="RfaF"/>
</dbReference>
<dbReference type="PANTHER" id="PTHR30160:SF7">
    <property type="entry name" value="ADP-HEPTOSE--LPS HEPTOSYLTRANSFERASE 2"/>
    <property type="match status" value="1"/>
</dbReference>
<keyword evidence="7" id="KW-1185">Reference proteome</keyword>
<evidence type="ECO:0000256" key="5">
    <source>
        <dbReference type="ARBA" id="ARBA00047503"/>
    </source>
</evidence>
<organism evidence="6 7">
    <name type="scientific">Tautonia plasticadhaerens</name>
    <dbReference type="NCBI Taxonomy" id="2527974"/>
    <lineage>
        <taxon>Bacteria</taxon>
        <taxon>Pseudomonadati</taxon>
        <taxon>Planctomycetota</taxon>
        <taxon>Planctomycetia</taxon>
        <taxon>Isosphaerales</taxon>
        <taxon>Isosphaeraceae</taxon>
        <taxon>Tautonia</taxon>
    </lineage>
</organism>